<dbReference type="Proteomes" id="UP000805193">
    <property type="component" value="Unassembled WGS sequence"/>
</dbReference>
<reference evidence="1 2" key="1">
    <citation type="journal article" date="2020" name="Cell">
        <title>Large-Scale Comparative Analyses of Tick Genomes Elucidate Their Genetic Diversity and Vector Capacities.</title>
        <authorList>
            <consortium name="Tick Genome and Microbiome Consortium (TIGMIC)"/>
            <person name="Jia N."/>
            <person name="Wang J."/>
            <person name="Shi W."/>
            <person name="Du L."/>
            <person name="Sun Y."/>
            <person name="Zhan W."/>
            <person name="Jiang J.F."/>
            <person name="Wang Q."/>
            <person name="Zhang B."/>
            <person name="Ji P."/>
            <person name="Bell-Sakyi L."/>
            <person name="Cui X.M."/>
            <person name="Yuan T.T."/>
            <person name="Jiang B.G."/>
            <person name="Yang W.F."/>
            <person name="Lam T.T."/>
            <person name="Chang Q.C."/>
            <person name="Ding S.J."/>
            <person name="Wang X.J."/>
            <person name="Zhu J.G."/>
            <person name="Ruan X.D."/>
            <person name="Zhao L."/>
            <person name="Wei J.T."/>
            <person name="Ye R.Z."/>
            <person name="Que T.C."/>
            <person name="Du C.H."/>
            <person name="Zhou Y.H."/>
            <person name="Cheng J.X."/>
            <person name="Dai P.F."/>
            <person name="Guo W.B."/>
            <person name="Han X.H."/>
            <person name="Huang E.J."/>
            <person name="Li L.F."/>
            <person name="Wei W."/>
            <person name="Gao Y.C."/>
            <person name="Liu J.Z."/>
            <person name="Shao H.Z."/>
            <person name="Wang X."/>
            <person name="Wang C.C."/>
            <person name="Yang T.C."/>
            <person name="Huo Q.B."/>
            <person name="Li W."/>
            <person name="Chen H.Y."/>
            <person name="Chen S.E."/>
            <person name="Zhou L.G."/>
            <person name="Ni X.B."/>
            <person name="Tian J.H."/>
            <person name="Sheng Y."/>
            <person name="Liu T."/>
            <person name="Pan Y.S."/>
            <person name="Xia L.Y."/>
            <person name="Li J."/>
            <person name="Zhao F."/>
            <person name="Cao W.C."/>
        </authorList>
    </citation>
    <scope>NUCLEOTIDE SEQUENCE [LARGE SCALE GENOMIC DNA]</scope>
    <source>
        <strain evidence="1">Iper-2018</strain>
    </source>
</reference>
<evidence type="ECO:0000313" key="2">
    <source>
        <dbReference type="Proteomes" id="UP000805193"/>
    </source>
</evidence>
<protein>
    <submittedName>
        <fullName evidence="1">Uncharacterized protein</fullName>
    </submittedName>
</protein>
<gene>
    <name evidence="1" type="ORF">HPB47_012895</name>
</gene>
<proteinExistence type="predicted"/>
<organism evidence="1 2">
    <name type="scientific">Ixodes persulcatus</name>
    <name type="common">Taiga tick</name>
    <dbReference type="NCBI Taxonomy" id="34615"/>
    <lineage>
        <taxon>Eukaryota</taxon>
        <taxon>Metazoa</taxon>
        <taxon>Ecdysozoa</taxon>
        <taxon>Arthropoda</taxon>
        <taxon>Chelicerata</taxon>
        <taxon>Arachnida</taxon>
        <taxon>Acari</taxon>
        <taxon>Parasitiformes</taxon>
        <taxon>Ixodida</taxon>
        <taxon>Ixodoidea</taxon>
        <taxon>Ixodidae</taxon>
        <taxon>Ixodinae</taxon>
        <taxon>Ixodes</taxon>
    </lineage>
</organism>
<evidence type="ECO:0000313" key="1">
    <source>
        <dbReference type="EMBL" id="KAG0409992.1"/>
    </source>
</evidence>
<keyword evidence="2" id="KW-1185">Reference proteome</keyword>
<sequence length="1717" mass="193070">MEVCESPATKGLQATIVGNDEGKMYVQVGGRDATPGESSGWTTTSRRMRKAKELQGERPSFTAERQSRPKERVNFVKRVTENIKKAARMPAAIPRDDHKIVIRPRGGLNVARIETPVVTDAIMAAAGTAKEYQGEDMVCINAAQNILVVSTPSEQRAEIYTKIRTVEFGNMEFEVSAYRTAPEGTAKGIIRGIAIDESPEDINEAVVTKYNPTALEAHRIGNSTAVIVLFEGQRVPRYVKYRAALLKCGLYRKHHEVCRCCGKVGHRIDVCPTPETRVCFACGEANPDADHEKACKPSCKLCGGAHPTADRICKNKFKVPFVVTKRQWERREEREQQQLQKTRPPMTSSDFPQLPSREKSERSESQRRTDSRERHKSQQKHLPPSQQEDGKLKWLAAVKGSKSEETPRSKQQPPCQHHNTGEPPVTRREIYDMINENNERLLQKMEEKMDARIDKLLEAIRASQAPLSLPTPQQEQEVEQIPRPSSKKKTPAKPPKRKEEPAIAEEEATKSSIESDEEQPKEPSNKKRIIENTKERKLMARLDRMDKEREQIAHSMKEKFNKGIVFLEHELTTGGWTDSSAVEVIVGKKKRKTSVLAVNVYSSPRHRKQKFRTLMQRALRATKKGTIVIGGDFNAPHYDWGYDKTTEKGRDLLQDATDAGLTLITNPETPTRTGTSVARDTTPDLTFVKIYGNDTATWKNTKHDFGSDHMVIEIRVPLGNGASQEKRTHRYTNWEEFRRQLPSQHGNIEDIEAWSKAIVETTEEVTTEIETDDDIHEMDSRLAHLIEAKTALKRRWNQQRTNRRLRKKIAEINREIEKHSKELGRQQWEQTCREADGQLHLGKTWRLLRHLLDDTQTKGEQQYKLSRIIHKAVAEHGEAEVKRRLDAKYLPVSPKEKHPEYQGAENIEVDQDIEEWEVRNAMQDLNRRSASGPDRVSNKALRNLNDAAVTALTAYFNKCWRAGKLPRQWKEAKTILIPKPGKPPDIENLRPISLTSCVGKLLEHILMTRWQQYLEEAELYPDSLVGFRSKLGTQDAMLQLKKEIVDYETHTSDNRAILGLDLQSAFDKVRHSAILAQVSHLNMGQRSYNYIRDFLTDRTTHICAGDLQLPEKTLGSEGTPQGAVISPLLFNLVMIEVANRLRSVDGVRHTVYADDVTLWVTGGSDGHIENTLQEAVKTIEDQLKGSGLVCSPAKSELMVIPPRGASRKKQTIRDCDKIRIRTQGGHIIPEVTKIRVLGMIIERSKVNGATVSKLEAKTGTALRLIRRVANRRSGMKEARLVRLIQAFVISHITYVAAFHNWRQCERKKIDAMIRKAYKSALGLLGCTSTQKLEALGLHNSLEEIAEAQQTAQLTRLSETRTGRSILKQLGIGAKEDDHRMQEQIPRELGKHIVVSPIPRNMTPTFHQERREARAKALIALHASDEGAVFVDAASYKNIGDAFSVSVIGAKTGEIRLAASVRTTVPSQAEEVAVALAIADPRTKTVLCDSRTAVRNFAKQRVCSAAARILRKAEVNGVITSAVIKWFPAHAGTEVAGSLGLTNHNETANSVARGLAGRAPVTAAADVVDRPEKDTMDAYNEVTLWYRLARRTMALPHPRLTREEAVVFRQLQTNSVITPVLAKHLWPEVYVTDLCRLCGKERATLAHILEDCECANADNSADVLPPLMEEAKRSEDYDVQHTAIQQILAALEKQRPDGMEAERVNPSTLKPAASGSPR</sequence>
<name>A0AC60NSB1_IXOPE</name>
<dbReference type="EMBL" id="JABSTQ010011568">
    <property type="protein sequence ID" value="KAG0409992.1"/>
    <property type="molecule type" value="Genomic_DNA"/>
</dbReference>
<accession>A0AC60NSB1</accession>
<comment type="caution">
    <text evidence="1">The sequence shown here is derived from an EMBL/GenBank/DDBJ whole genome shotgun (WGS) entry which is preliminary data.</text>
</comment>